<dbReference type="PANTHER" id="PTHR43712:SF2">
    <property type="entry name" value="O-METHYLTRANSFERASE CICE"/>
    <property type="match status" value="1"/>
</dbReference>
<accession>A0A382WZZ8</accession>
<dbReference type="GO" id="GO:0032259">
    <property type="term" value="P:methylation"/>
    <property type="evidence" value="ECO:0007669"/>
    <property type="project" value="UniProtKB-KW"/>
</dbReference>
<dbReference type="PROSITE" id="PS51683">
    <property type="entry name" value="SAM_OMT_II"/>
    <property type="match status" value="1"/>
</dbReference>
<dbReference type="InterPro" id="IPR036390">
    <property type="entry name" value="WH_DNA-bd_sf"/>
</dbReference>
<dbReference type="AlphaFoldDB" id="A0A382WZZ8"/>
<evidence type="ECO:0000259" key="4">
    <source>
        <dbReference type="Pfam" id="PF00891"/>
    </source>
</evidence>
<dbReference type="Gene3D" id="3.40.50.150">
    <property type="entry name" value="Vaccinia Virus protein VP39"/>
    <property type="match status" value="1"/>
</dbReference>
<dbReference type="PANTHER" id="PTHR43712">
    <property type="entry name" value="PUTATIVE (AFU_ORTHOLOGUE AFUA_4G14580)-RELATED"/>
    <property type="match status" value="1"/>
</dbReference>
<feature type="non-terminal residue" evidence="5">
    <location>
        <position position="253"/>
    </location>
</feature>
<dbReference type="GO" id="GO:0008171">
    <property type="term" value="F:O-methyltransferase activity"/>
    <property type="evidence" value="ECO:0007669"/>
    <property type="project" value="InterPro"/>
</dbReference>
<dbReference type="InterPro" id="IPR016461">
    <property type="entry name" value="COMT-like"/>
</dbReference>
<keyword evidence="2" id="KW-0808">Transferase</keyword>
<reference evidence="5" key="1">
    <citation type="submission" date="2018-05" db="EMBL/GenBank/DDBJ databases">
        <authorList>
            <person name="Lanie J.A."/>
            <person name="Ng W.-L."/>
            <person name="Kazmierczak K.M."/>
            <person name="Andrzejewski T.M."/>
            <person name="Davidsen T.M."/>
            <person name="Wayne K.J."/>
            <person name="Tettelin H."/>
            <person name="Glass J.I."/>
            <person name="Rusch D."/>
            <person name="Podicherti R."/>
            <person name="Tsui H.-C.T."/>
            <person name="Winkler M.E."/>
        </authorList>
    </citation>
    <scope>NUCLEOTIDE SEQUENCE</scope>
</reference>
<dbReference type="InterPro" id="IPR001077">
    <property type="entry name" value="COMT_C"/>
</dbReference>
<keyword evidence="1" id="KW-0489">Methyltransferase</keyword>
<evidence type="ECO:0000256" key="3">
    <source>
        <dbReference type="ARBA" id="ARBA00022691"/>
    </source>
</evidence>
<protein>
    <recommendedName>
        <fullName evidence="4">O-methyltransferase C-terminal domain-containing protein</fullName>
    </recommendedName>
</protein>
<gene>
    <name evidence="5" type="ORF">METZ01_LOCUS417361</name>
</gene>
<dbReference type="InterPro" id="IPR029063">
    <property type="entry name" value="SAM-dependent_MTases_sf"/>
</dbReference>
<name>A0A382WZZ8_9ZZZZ</name>
<dbReference type="CDD" id="cd02440">
    <property type="entry name" value="AdoMet_MTases"/>
    <property type="match status" value="1"/>
</dbReference>
<sequence>MDPAPITRSLRGVYSTRLLCAAVCHLKVFEHAVNGAHTLESLQSELGLAERPANVLFPALRAMGLLALKKDRVRLTDTGRYLCENEPCHLIDYVGIEASDPGVLEMVERLRHDGLPGETSVSFVKDDTAPSPMDDPEAARRFTMALAGRARLLSPLVARAMPVAKHLLDVACGTGLFACEWLRLNPKARATLLDTPEVLAVAREFCAEYDEVNDRIDFLAADMLVDPLPGADLILSASLFHDWQSATCADLMR</sequence>
<evidence type="ECO:0000313" key="5">
    <source>
        <dbReference type="EMBL" id="SVD64507.1"/>
    </source>
</evidence>
<dbReference type="EMBL" id="UINC01163931">
    <property type="protein sequence ID" value="SVD64507.1"/>
    <property type="molecule type" value="Genomic_DNA"/>
</dbReference>
<dbReference type="Gene3D" id="1.10.10.10">
    <property type="entry name" value="Winged helix-like DNA-binding domain superfamily/Winged helix DNA-binding domain"/>
    <property type="match status" value="1"/>
</dbReference>
<dbReference type="Pfam" id="PF00891">
    <property type="entry name" value="Methyltransf_2"/>
    <property type="match status" value="1"/>
</dbReference>
<evidence type="ECO:0000256" key="2">
    <source>
        <dbReference type="ARBA" id="ARBA00022679"/>
    </source>
</evidence>
<dbReference type="InterPro" id="IPR036388">
    <property type="entry name" value="WH-like_DNA-bd_sf"/>
</dbReference>
<keyword evidence="3" id="KW-0949">S-adenosyl-L-methionine</keyword>
<feature type="domain" description="O-methyltransferase C-terminal" evidence="4">
    <location>
        <begin position="134"/>
        <end position="252"/>
    </location>
</feature>
<proteinExistence type="predicted"/>
<organism evidence="5">
    <name type="scientific">marine metagenome</name>
    <dbReference type="NCBI Taxonomy" id="408172"/>
    <lineage>
        <taxon>unclassified sequences</taxon>
        <taxon>metagenomes</taxon>
        <taxon>ecological metagenomes</taxon>
    </lineage>
</organism>
<dbReference type="SUPFAM" id="SSF53335">
    <property type="entry name" value="S-adenosyl-L-methionine-dependent methyltransferases"/>
    <property type="match status" value="1"/>
</dbReference>
<dbReference type="SUPFAM" id="SSF46785">
    <property type="entry name" value="Winged helix' DNA-binding domain"/>
    <property type="match status" value="1"/>
</dbReference>
<evidence type="ECO:0000256" key="1">
    <source>
        <dbReference type="ARBA" id="ARBA00022603"/>
    </source>
</evidence>